<organism evidence="1 2">
    <name type="scientific">Trichobilharzia regenti</name>
    <name type="common">Nasal bird schistosome</name>
    <dbReference type="NCBI Taxonomy" id="157069"/>
    <lineage>
        <taxon>Eukaryota</taxon>
        <taxon>Metazoa</taxon>
        <taxon>Spiralia</taxon>
        <taxon>Lophotrochozoa</taxon>
        <taxon>Platyhelminthes</taxon>
        <taxon>Trematoda</taxon>
        <taxon>Digenea</taxon>
        <taxon>Strigeidida</taxon>
        <taxon>Schistosomatoidea</taxon>
        <taxon>Schistosomatidae</taxon>
        <taxon>Trichobilharzia</taxon>
    </lineage>
</organism>
<evidence type="ECO:0000313" key="1">
    <source>
        <dbReference type="Proteomes" id="UP000050795"/>
    </source>
</evidence>
<reference evidence="2" key="2">
    <citation type="submission" date="2023-11" db="UniProtKB">
        <authorList>
            <consortium name="WormBaseParasite"/>
        </authorList>
    </citation>
    <scope>IDENTIFICATION</scope>
</reference>
<evidence type="ECO:0000313" key="2">
    <source>
        <dbReference type="WBParaSite" id="TREG1_27050.1"/>
    </source>
</evidence>
<proteinExistence type="predicted"/>
<dbReference type="Proteomes" id="UP000050795">
    <property type="component" value="Unassembled WGS sequence"/>
</dbReference>
<accession>A0AA85JLF0</accession>
<dbReference type="AlphaFoldDB" id="A0AA85JLF0"/>
<dbReference type="WBParaSite" id="TREG1_27050.1">
    <property type="protein sequence ID" value="TREG1_27050.1"/>
    <property type="gene ID" value="TREG1_27050"/>
</dbReference>
<keyword evidence="1" id="KW-1185">Reference proteome</keyword>
<sequence length="74" mass="8523">MVKLIAEWASLNLPRMFIVSISSFITRNVSFIYRQQKSKSLITPFRGRFSNLARKNSARIRPDEEPMATTSTCL</sequence>
<reference evidence="1" key="1">
    <citation type="submission" date="2022-06" db="EMBL/GenBank/DDBJ databases">
        <authorList>
            <person name="Berger JAMES D."/>
            <person name="Berger JAMES D."/>
        </authorList>
    </citation>
    <scope>NUCLEOTIDE SEQUENCE [LARGE SCALE GENOMIC DNA]</scope>
</reference>
<protein>
    <submittedName>
        <fullName evidence="2">Uncharacterized protein</fullName>
    </submittedName>
</protein>
<name>A0AA85JLF0_TRIRE</name>